<evidence type="ECO:0000313" key="2">
    <source>
        <dbReference type="EMBL" id="RLM79260.1"/>
    </source>
</evidence>
<feature type="region of interest" description="Disordered" evidence="1">
    <location>
        <begin position="106"/>
        <end position="133"/>
    </location>
</feature>
<feature type="region of interest" description="Disordered" evidence="1">
    <location>
        <begin position="344"/>
        <end position="402"/>
    </location>
</feature>
<dbReference type="PANTHER" id="PTHR33026">
    <property type="entry name" value="OS06G0360600 PROTEIN"/>
    <property type="match status" value="1"/>
</dbReference>
<gene>
    <name evidence="2" type="ORF">C2845_PM12G09770</name>
</gene>
<organism evidence="2 3">
    <name type="scientific">Panicum miliaceum</name>
    <name type="common">Proso millet</name>
    <name type="synonym">Broomcorn millet</name>
    <dbReference type="NCBI Taxonomy" id="4540"/>
    <lineage>
        <taxon>Eukaryota</taxon>
        <taxon>Viridiplantae</taxon>
        <taxon>Streptophyta</taxon>
        <taxon>Embryophyta</taxon>
        <taxon>Tracheophyta</taxon>
        <taxon>Spermatophyta</taxon>
        <taxon>Magnoliopsida</taxon>
        <taxon>Liliopsida</taxon>
        <taxon>Poales</taxon>
        <taxon>Poaceae</taxon>
        <taxon>PACMAD clade</taxon>
        <taxon>Panicoideae</taxon>
        <taxon>Panicodae</taxon>
        <taxon>Paniceae</taxon>
        <taxon>Panicinae</taxon>
        <taxon>Panicum</taxon>
        <taxon>Panicum sect. Panicum</taxon>
    </lineage>
</organism>
<keyword evidence="3" id="KW-1185">Reference proteome</keyword>
<dbReference type="PANTHER" id="PTHR33026:SF7">
    <property type="entry name" value="OS03G0100275 PROTEIN"/>
    <property type="match status" value="1"/>
</dbReference>
<dbReference type="Proteomes" id="UP000275267">
    <property type="component" value="Unassembled WGS sequence"/>
</dbReference>
<reference evidence="3" key="1">
    <citation type="journal article" date="2019" name="Nat. Commun.">
        <title>The genome of broomcorn millet.</title>
        <authorList>
            <person name="Zou C."/>
            <person name="Miki D."/>
            <person name="Li D."/>
            <person name="Tang Q."/>
            <person name="Xiao L."/>
            <person name="Rajput S."/>
            <person name="Deng P."/>
            <person name="Jia W."/>
            <person name="Huang R."/>
            <person name="Zhang M."/>
            <person name="Sun Y."/>
            <person name="Hu J."/>
            <person name="Fu X."/>
            <person name="Schnable P.S."/>
            <person name="Li F."/>
            <person name="Zhang H."/>
            <person name="Feng B."/>
            <person name="Zhu X."/>
            <person name="Liu R."/>
            <person name="Schnable J.C."/>
            <person name="Zhu J.-K."/>
            <person name="Zhang H."/>
        </authorList>
    </citation>
    <scope>NUCLEOTIDE SEQUENCE [LARGE SCALE GENOMIC DNA]</scope>
</reference>
<evidence type="ECO:0000313" key="3">
    <source>
        <dbReference type="Proteomes" id="UP000275267"/>
    </source>
</evidence>
<accession>A0A3L6QFR9</accession>
<dbReference type="AlphaFoldDB" id="A0A3L6QFR9"/>
<proteinExistence type="predicted"/>
<feature type="compositionally biased region" description="Basic and acidic residues" evidence="1">
    <location>
        <begin position="357"/>
        <end position="371"/>
    </location>
</feature>
<feature type="compositionally biased region" description="Acidic residues" evidence="1">
    <location>
        <begin position="372"/>
        <end position="391"/>
    </location>
</feature>
<dbReference type="OrthoDB" id="690705at2759"/>
<sequence length="402" mass="43898">MSYWRPSTVEESQLEDLAAKGLLPLKAVAHWRAPPVEHEEPHPDPGETVCFLMFHERGLGHPAHPFLLVLLNEWGGGAAAPQSEWGAAHPRLRHALRRLPRDRSACESIPSLLPQTRSDSEGGPSTRAGRGLRSVKEVSLAGGLPGIHPGGFEPGVARRMVLHQEPGGGAVPGVHEGASSEAEHLDLGPSASEKGDMAFLERALQKHVMKEGLDGVRLFSTIRTRRVVPLAVKSTRMWEYTSPTDPDGVSPEEIPNDEVWSWVELVLKVGNLQTIGSPDAFDEGHPPNLVSFPSPSSCWFSCARLASKFLSIFQGLGHPQSRPHLPKGGAGTTKQAALVEASLARKKKKAEKAKRRQEREMEIACRVRMGEDRDDVQEEYEPEPSTDSDDGDCLRTASDELL</sequence>
<comment type="caution">
    <text evidence="2">The sequence shown here is derived from an EMBL/GenBank/DDBJ whole genome shotgun (WGS) entry which is preliminary data.</text>
</comment>
<evidence type="ECO:0000256" key="1">
    <source>
        <dbReference type="SAM" id="MobiDB-lite"/>
    </source>
</evidence>
<protein>
    <submittedName>
        <fullName evidence="2">Uncharacterized protein</fullName>
    </submittedName>
</protein>
<name>A0A3L6QFR9_PANMI</name>
<dbReference type="EMBL" id="PQIB02000012">
    <property type="protein sequence ID" value="RLM79260.1"/>
    <property type="molecule type" value="Genomic_DNA"/>
</dbReference>
<feature type="compositionally biased region" description="Basic residues" evidence="1">
    <location>
        <begin position="344"/>
        <end position="356"/>
    </location>
</feature>